<dbReference type="SUPFAM" id="SSF53850">
    <property type="entry name" value="Periplasmic binding protein-like II"/>
    <property type="match status" value="1"/>
</dbReference>
<sequence length="244" mass="26956">MYKIYILSLISSILFISGCSGQKDKNILHFSTSAEYPPFEYVEYGELKGFDIDLAKLIAKELGKKAVFDNRQFSAVLPAVNSGQDDIAIATITITEERKKNFDFSNPYYFEGMAAVFHASHPVMEPDQLKGKKIAVQLGSVMEIWLHQNFPEAEITVLDNNNQAIEALNVGHVDVVLMDGAQGNVYSKKHPGLTYSIIAKAQDGYGLALKKGSPLTAEINLALEKIKAKGEIQKLESIWLKGSL</sequence>
<dbReference type="Gene3D" id="3.40.190.10">
    <property type="entry name" value="Periplasmic binding protein-like II"/>
    <property type="match status" value="2"/>
</dbReference>
<dbReference type="PROSITE" id="PS51257">
    <property type="entry name" value="PROKAR_LIPOPROTEIN"/>
    <property type="match status" value="1"/>
</dbReference>
<evidence type="ECO:0000259" key="6">
    <source>
        <dbReference type="SMART" id="SM00079"/>
    </source>
</evidence>
<dbReference type="STRING" id="1498499.EP47_09025"/>
<evidence type="ECO:0000313" key="7">
    <source>
        <dbReference type="EMBL" id="KGP63063.1"/>
    </source>
</evidence>
<keyword evidence="8" id="KW-1185">Reference proteome</keyword>
<accession>A0A0A2T6K9</accession>
<dbReference type="Pfam" id="PF00497">
    <property type="entry name" value="SBP_bac_3"/>
    <property type="match status" value="1"/>
</dbReference>
<reference evidence="7 8" key="1">
    <citation type="submission" date="2014-05" db="EMBL/GenBank/DDBJ databases">
        <authorList>
            <person name="Rizzardi K."/>
            <person name="Winiecka-Krusnell J."/>
            <person name="Ramliden M."/>
            <person name="Alm E."/>
            <person name="Andersson S."/>
            <person name="Byfors S."/>
        </authorList>
    </citation>
    <scope>NUCLEOTIDE SEQUENCE [LARGE SCALE GENOMIC DNA]</scope>
    <source>
        <strain evidence="7 8">LEGN</strain>
    </source>
</reference>
<comment type="similarity">
    <text evidence="2 4">Belongs to the bacterial solute-binding protein 3 family.</text>
</comment>
<evidence type="ECO:0000256" key="4">
    <source>
        <dbReference type="RuleBase" id="RU003744"/>
    </source>
</evidence>
<evidence type="ECO:0000256" key="1">
    <source>
        <dbReference type="ARBA" id="ARBA00004196"/>
    </source>
</evidence>
<organism evidence="7 8">
    <name type="scientific">Legionella norrlandica</name>
    <dbReference type="NCBI Taxonomy" id="1498499"/>
    <lineage>
        <taxon>Bacteria</taxon>
        <taxon>Pseudomonadati</taxon>
        <taxon>Pseudomonadota</taxon>
        <taxon>Gammaproteobacteria</taxon>
        <taxon>Legionellales</taxon>
        <taxon>Legionellaceae</taxon>
        <taxon>Legionella</taxon>
    </lineage>
</organism>
<name>A0A0A2T6K9_9GAMM</name>
<dbReference type="PROSITE" id="PS01039">
    <property type="entry name" value="SBP_BACTERIAL_3"/>
    <property type="match status" value="1"/>
</dbReference>
<evidence type="ECO:0000256" key="2">
    <source>
        <dbReference type="ARBA" id="ARBA00010333"/>
    </source>
</evidence>
<dbReference type="SMART" id="SM00062">
    <property type="entry name" value="PBPb"/>
    <property type="match status" value="1"/>
</dbReference>
<dbReference type="EMBL" id="JNCF01000027">
    <property type="protein sequence ID" value="KGP63063.1"/>
    <property type="molecule type" value="Genomic_DNA"/>
</dbReference>
<dbReference type="Proteomes" id="UP000054422">
    <property type="component" value="Unassembled WGS sequence"/>
</dbReference>
<feature type="domain" description="Solute-binding protein family 3/N-terminal" evidence="5">
    <location>
        <begin position="27"/>
        <end position="243"/>
    </location>
</feature>
<dbReference type="InterPro" id="IPR001320">
    <property type="entry name" value="Iontro_rcpt_C"/>
</dbReference>
<comment type="caution">
    <text evidence="7">The sequence shown here is derived from an EMBL/GenBank/DDBJ whole genome shotgun (WGS) entry which is preliminary data.</text>
</comment>
<keyword evidence="3" id="KW-0732">Signal</keyword>
<dbReference type="AlphaFoldDB" id="A0A0A2T6K9"/>
<protein>
    <submittedName>
        <fullName evidence="7">Amino acid ABC transporter substrate-binding protein</fullName>
    </submittedName>
</protein>
<dbReference type="GO" id="GO:0016020">
    <property type="term" value="C:membrane"/>
    <property type="evidence" value="ECO:0007669"/>
    <property type="project" value="InterPro"/>
</dbReference>
<dbReference type="OrthoDB" id="9768183at2"/>
<dbReference type="InterPro" id="IPR018313">
    <property type="entry name" value="SBP_3_CS"/>
</dbReference>
<evidence type="ECO:0000256" key="3">
    <source>
        <dbReference type="ARBA" id="ARBA00022729"/>
    </source>
</evidence>
<dbReference type="RefSeq" id="WP_035889963.1">
    <property type="nucleotide sequence ID" value="NZ_JNCF01000027.1"/>
</dbReference>
<dbReference type="InterPro" id="IPR001638">
    <property type="entry name" value="Solute-binding_3/MltF_N"/>
</dbReference>
<dbReference type="PANTHER" id="PTHR35936:SF17">
    <property type="entry name" value="ARGININE-BINDING EXTRACELLULAR PROTEIN ARTP"/>
    <property type="match status" value="1"/>
</dbReference>
<proteinExistence type="inferred from homology"/>
<comment type="subcellular location">
    <subcellularLocation>
        <location evidence="1">Cell envelope</location>
    </subcellularLocation>
</comment>
<dbReference type="GO" id="GO:0030313">
    <property type="term" value="C:cell envelope"/>
    <property type="evidence" value="ECO:0007669"/>
    <property type="project" value="UniProtKB-SubCell"/>
</dbReference>
<evidence type="ECO:0000259" key="5">
    <source>
        <dbReference type="SMART" id="SM00062"/>
    </source>
</evidence>
<dbReference type="GO" id="GO:0015276">
    <property type="term" value="F:ligand-gated monoatomic ion channel activity"/>
    <property type="evidence" value="ECO:0007669"/>
    <property type="project" value="InterPro"/>
</dbReference>
<feature type="domain" description="Ionotropic glutamate receptor C-terminal" evidence="6">
    <location>
        <begin position="27"/>
        <end position="242"/>
    </location>
</feature>
<dbReference type="CDD" id="cd13530">
    <property type="entry name" value="PBP2_peptides_like"/>
    <property type="match status" value="1"/>
</dbReference>
<evidence type="ECO:0000313" key="8">
    <source>
        <dbReference type="Proteomes" id="UP000054422"/>
    </source>
</evidence>
<dbReference type="SMART" id="SM00079">
    <property type="entry name" value="PBPe"/>
    <property type="match status" value="1"/>
</dbReference>
<dbReference type="PANTHER" id="PTHR35936">
    <property type="entry name" value="MEMBRANE-BOUND LYTIC MUREIN TRANSGLYCOSYLASE F"/>
    <property type="match status" value="1"/>
</dbReference>
<gene>
    <name evidence="7" type="ORF">EP47_09025</name>
</gene>